<dbReference type="InterPro" id="IPR033457">
    <property type="entry name" value="DUF5133"/>
</dbReference>
<dbReference type="EMBL" id="JBIBSM010000012">
    <property type="protein sequence ID" value="MFF8278776.1"/>
    <property type="molecule type" value="Genomic_DNA"/>
</dbReference>
<feature type="region of interest" description="Disordered" evidence="1">
    <location>
        <begin position="96"/>
        <end position="123"/>
    </location>
</feature>
<reference evidence="2 3" key="1">
    <citation type="submission" date="2024-10" db="EMBL/GenBank/DDBJ databases">
        <title>The Natural Products Discovery Center: Release of the First 8490 Sequenced Strains for Exploring Actinobacteria Biosynthetic Diversity.</title>
        <authorList>
            <person name="Kalkreuter E."/>
            <person name="Kautsar S.A."/>
            <person name="Yang D."/>
            <person name="Bader C.D."/>
            <person name="Teijaro C.N."/>
            <person name="Fluegel L."/>
            <person name="Davis C.M."/>
            <person name="Simpson J.R."/>
            <person name="Lauterbach L."/>
            <person name="Steele A.D."/>
            <person name="Gui C."/>
            <person name="Meng S."/>
            <person name="Li G."/>
            <person name="Viehrig K."/>
            <person name="Ye F."/>
            <person name="Su P."/>
            <person name="Kiefer A.F."/>
            <person name="Nichols A."/>
            <person name="Cepeda A.J."/>
            <person name="Yan W."/>
            <person name="Fan B."/>
            <person name="Jiang Y."/>
            <person name="Adhikari A."/>
            <person name="Zheng C.-J."/>
            <person name="Schuster L."/>
            <person name="Cowan T.M."/>
            <person name="Smanski M.J."/>
            <person name="Chevrette M.G."/>
            <person name="De Carvalho L.P.S."/>
            <person name="Shen B."/>
        </authorList>
    </citation>
    <scope>NUCLEOTIDE SEQUENCE [LARGE SCALE GENOMIC DNA]</scope>
    <source>
        <strain evidence="2 3">NPDC015755</strain>
    </source>
</reference>
<name>A0ABW6YG15_9ACTN</name>
<evidence type="ECO:0000313" key="2">
    <source>
        <dbReference type="EMBL" id="MFF8278776.1"/>
    </source>
</evidence>
<dbReference type="Proteomes" id="UP001603013">
    <property type="component" value="Unassembled WGS sequence"/>
</dbReference>
<dbReference type="Pfam" id="PF17196">
    <property type="entry name" value="DUF5133"/>
    <property type="match status" value="1"/>
</dbReference>
<keyword evidence="3" id="KW-1185">Reference proteome</keyword>
<comment type="caution">
    <text evidence="2">The sequence shown here is derived from an EMBL/GenBank/DDBJ whole genome shotgun (WGS) entry which is preliminary data.</text>
</comment>
<organism evidence="2 3">
    <name type="scientific">Streptomyces lateritius</name>
    <dbReference type="NCBI Taxonomy" id="67313"/>
    <lineage>
        <taxon>Bacteria</taxon>
        <taxon>Bacillati</taxon>
        <taxon>Actinomycetota</taxon>
        <taxon>Actinomycetes</taxon>
        <taxon>Kitasatosporales</taxon>
        <taxon>Streptomycetaceae</taxon>
        <taxon>Streptomyces</taxon>
    </lineage>
</organism>
<gene>
    <name evidence="2" type="ORF">ACF05T_22080</name>
</gene>
<sequence>MMLLPDRNTVDRLLRHYRAQERVVLARPCDLSIRRRFEDTAYTLCVLMGERTAREAVHAAERYVGKASPAGKPSPAGKVRPLAEASPVGAVTGVGTASAVGTASPVGKASSVRREALEGIPGV</sequence>
<protein>
    <submittedName>
        <fullName evidence="2">DUF5133 domain-containing protein</fullName>
    </submittedName>
</protein>
<evidence type="ECO:0000313" key="3">
    <source>
        <dbReference type="Proteomes" id="UP001603013"/>
    </source>
</evidence>
<dbReference type="RefSeq" id="WP_391935866.1">
    <property type="nucleotide sequence ID" value="NZ_JBIBSM010000012.1"/>
</dbReference>
<evidence type="ECO:0000256" key="1">
    <source>
        <dbReference type="SAM" id="MobiDB-lite"/>
    </source>
</evidence>
<proteinExistence type="predicted"/>
<accession>A0ABW6YG15</accession>